<evidence type="ECO:0000313" key="1">
    <source>
        <dbReference type="EMBL" id="GBP87115.1"/>
    </source>
</evidence>
<dbReference type="AlphaFoldDB" id="A0A4C1ZKQ6"/>
<gene>
    <name evidence="1" type="ORF">EVAR_59772_1</name>
</gene>
<dbReference type="Proteomes" id="UP000299102">
    <property type="component" value="Unassembled WGS sequence"/>
</dbReference>
<accession>A0A4C1ZKQ6</accession>
<sequence length="146" mass="15635">MASQLKCSKLTYCNGCTTYKMQWGGASDPSKSVVVASALNGRAGASTSEVHSDELHQFCRGNLTVSTSRHVYVSCFVHVLIRSAATAPVERSRRARVGHRRAAPLRPTASRSASLAALTIVPPRHDPPAPCGRRVAISPRCCEAFS</sequence>
<reference evidence="1 2" key="1">
    <citation type="journal article" date="2019" name="Commun. Biol.">
        <title>The bagworm genome reveals a unique fibroin gene that provides high tensile strength.</title>
        <authorList>
            <person name="Kono N."/>
            <person name="Nakamura H."/>
            <person name="Ohtoshi R."/>
            <person name="Tomita M."/>
            <person name="Numata K."/>
            <person name="Arakawa K."/>
        </authorList>
    </citation>
    <scope>NUCLEOTIDE SEQUENCE [LARGE SCALE GENOMIC DNA]</scope>
</reference>
<proteinExistence type="predicted"/>
<comment type="caution">
    <text evidence="1">The sequence shown here is derived from an EMBL/GenBank/DDBJ whole genome shotgun (WGS) entry which is preliminary data.</text>
</comment>
<name>A0A4C1ZKQ6_EUMVA</name>
<dbReference type="EMBL" id="BGZK01001836">
    <property type="protein sequence ID" value="GBP87115.1"/>
    <property type="molecule type" value="Genomic_DNA"/>
</dbReference>
<protein>
    <submittedName>
        <fullName evidence="1">Uncharacterized protein</fullName>
    </submittedName>
</protein>
<keyword evidence="2" id="KW-1185">Reference proteome</keyword>
<evidence type="ECO:0000313" key="2">
    <source>
        <dbReference type="Proteomes" id="UP000299102"/>
    </source>
</evidence>
<organism evidence="1 2">
    <name type="scientific">Eumeta variegata</name>
    <name type="common">Bagworm moth</name>
    <name type="synonym">Eumeta japonica</name>
    <dbReference type="NCBI Taxonomy" id="151549"/>
    <lineage>
        <taxon>Eukaryota</taxon>
        <taxon>Metazoa</taxon>
        <taxon>Ecdysozoa</taxon>
        <taxon>Arthropoda</taxon>
        <taxon>Hexapoda</taxon>
        <taxon>Insecta</taxon>
        <taxon>Pterygota</taxon>
        <taxon>Neoptera</taxon>
        <taxon>Endopterygota</taxon>
        <taxon>Lepidoptera</taxon>
        <taxon>Glossata</taxon>
        <taxon>Ditrysia</taxon>
        <taxon>Tineoidea</taxon>
        <taxon>Psychidae</taxon>
        <taxon>Oiketicinae</taxon>
        <taxon>Eumeta</taxon>
    </lineage>
</organism>